<feature type="compositionally biased region" description="Low complexity" evidence="1">
    <location>
        <begin position="351"/>
        <end position="360"/>
    </location>
</feature>
<feature type="region of interest" description="Disordered" evidence="1">
    <location>
        <begin position="549"/>
        <end position="581"/>
    </location>
</feature>
<dbReference type="Proteomes" id="UP000504603">
    <property type="component" value="Unplaced"/>
</dbReference>
<name>A0A6J1CIN3_MOMCH</name>
<feature type="compositionally biased region" description="Polar residues" evidence="1">
    <location>
        <begin position="41"/>
        <end position="50"/>
    </location>
</feature>
<reference evidence="3" key="1">
    <citation type="submission" date="2025-08" db="UniProtKB">
        <authorList>
            <consortium name="RefSeq"/>
        </authorList>
    </citation>
    <scope>IDENTIFICATION</scope>
    <source>
        <strain evidence="3">OHB3-1</strain>
    </source>
</reference>
<feature type="compositionally biased region" description="Polar residues" evidence="1">
    <location>
        <begin position="635"/>
        <end position="671"/>
    </location>
</feature>
<feature type="compositionally biased region" description="Basic and acidic residues" evidence="1">
    <location>
        <begin position="693"/>
        <end position="713"/>
    </location>
</feature>
<feature type="compositionally biased region" description="Low complexity" evidence="1">
    <location>
        <begin position="94"/>
        <end position="105"/>
    </location>
</feature>
<dbReference type="OrthoDB" id="1927466at2759"/>
<keyword evidence="2" id="KW-1185">Reference proteome</keyword>
<organism evidence="2 3">
    <name type="scientific">Momordica charantia</name>
    <name type="common">Bitter gourd</name>
    <name type="synonym">Balsam pear</name>
    <dbReference type="NCBI Taxonomy" id="3673"/>
    <lineage>
        <taxon>Eukaryota</taxon>
        <taxon>Viridiplantae</taxon>
        <taxon>Streptophyta</taxon>
        <taxon>Embryophyta</taxon>
        <taxon>Tracheophyta</taxon>
        <taxon>Spermatophyta</taxon>
        <taxon>Magnoliopsida</taxon>
        <taxon>eudicotyledons</taxon>
        <taxon>Gunneridae</taxon>
        <taxon>Pentapetalae</taxon>
        <taxon>rosids</taxon>
        <taxon>fabids</taxon>
        <taxon>Cucurbitales</taxon>
        <taxon>Cucurbitaceae</taxon>
        <taxon>Momordiceae</taxon>
        <taxon>Momordica</taxon>
    </lineage>
</organism>
<dbReference type="GeneID" id="111011839"/>
<feature type="compositionally biased region" description="Low complexity" evidence="1">
    <location>
        <begin position="12"/>
        <end position="26"/>
    </location>
</feature>
<gene>
    <name evidence="3" type="primary">LOC111011839</name>
</gene>
<dbReference type="KEGG" id="mcha:111011839"/>
<protein>
    <submittedName>
        <fullName evidence="3">Uncharacterized protein At1g65710</fullName>
    </submittedName>
</protein>
<accession>A0A6J1CIN3</accession>
<dbReference type="PANTHER" id="PTHR34367">
    <property type="entry name" value="OS02G0734667 PROTEIN"/>
    <property type="match status" value="1"/>
</dbReference>
<feature type="compositionally biased region" description="Basic residues" evidence="1">
    <location>
        <begin position="1"/>
        <end position="11"/>
    </location>
</feature>
<feature type="compositionally biased region" description="Polar residues" evidence="1">
    <location>
        <begin position="328"/>
        <end position="343"/>
    </location>
</feature>
<dbReference type="RefSeq" id="XP_022141444.1">
    <property type="nucleotide sequence ID" value="XM_022285752.1"/>
</dbReference>
<feature type="compositionally biased region" description="Basic and acidic residues" evidence="1">
    <location>
        <begin position="219"/>
        <end position="236"/>
    </location>
</feature>
<evidence type="ECO:0000256" key="1">
    <source>
        <dbReference type="SAM" id="MobiDB-lite"/>
    </source>
</evidence>
<dbReference type="PANTHER" id="PTHR34367:SF1">
    <property type="entry name" value="OS04G0528600 PROTEIN"/>
    <property type="match status" value="1"/>
</dbReference>
<feature type="compositionally biased region" description="Basic and acidic residues" evidence="1">
    <location>
        <begin position="52"/>
        <end position="70"/>
    </location>
</feature>
<dbReference type="InterPro" id="IPR040412">
    <property type="entry name" value="At1g65710-like"/>
</dbReference>
<feature type="compositionally biased region" description="Low complexity" evidence="1">
    <location>
        <begin position="247"/>
        <end position="267"/>
    </location>
</feature>
<feature type="region of interest" description="Disordered" evidence="1">
    <location>
        <begin position="621"/>
        <end position="742"/>
    </location>
</feature>
<evidence type="ECO:0000313" key="2">
    <source>
        <dbReference type="Proteomes" id="UP000504603"/>
    </source>
</evidence>
<proteinExistence type="predicted"/>
<feature type="region of interest" description="Disordered" evidence="1">
    <location>
        <begin position="134"/>
        <end position="272"/>
    </location>
</feature>
<dbReference type="AlphaFoldDB" id="A0A6J1CIN3"/>
<feature type="compositionally biased region" description="Basic residues" evidence="1">
    <location>
        <begin position="195"/>
        <end position="207"/>
    </location>
</feature>
<feature type="compositionally biased region" description="Basic and acidic residues" evidence="1">
    <location>
        <begin position="156"/>
        <end position="168"/>
    </location>
</feature>
<sequence>MGACLSKKKKTPTSTSASSTPDPNSSNGCNPISHPPISDLKLSNNNITEQENGERKEERNDYPVKKEVFVIKHRKSHDGRDRNGPIPPPEEENSGVSSSSCEILESGSVGESLKVGLVRTSSCTKEEVDAILIQCGRLSRSSSAKANGRKYSGSKRSYDFDHCDRDGVDSANFGDEDGKNADSVDVDDEGTPAEKRHHQRQRHRQSSRHSSAQGRRRTPSRERDQNQRSSSRERRVSRSPGRRSAETSASNASNNASNGNTSNGSGSLSRPAKMVSVPATVCHMEMDKNNIVNGGCGGTNDSVTVATVKRISVKRNVGEATAIAGTRVASSPRSQSPARTNGNIKVLDENQQQQPSLSRSSSRKAEQSPYRRNPLSEIDPNSQPQNKIHNRSKRETEEVIAKDSINALNQKPKTDSKSCHKATVSQVNSSKTATGGTTTRGVVNIISSTMQQEKSPISCTTPLSNTEVVVVEHQKPQGLARSRSARQSRELDINPEALLNQSQTPSYTKMLLQDIQNFHQKSTNPVSLPACVTKACSIVEAVADLNSTTSSNFSGAFSEDRSNPPTYQSSRNDYNVPHSGNLAGKGVAEIRDPFVESEVAMDDDIMEPSFHKYVTVRRGGGPVVAGGGDTDDQESSGSNSFVGSVQQHHWGISTASWEPNSADSTDSWTSRRNIREEGHPHPGSGTSFQSKSGIHDVDETRRRTTERRRDSDSQRSGIGRGRLGVASKALHTIPVAAATGST</sequence>
<feature type="region of interest" description="Disordered" evidence="1">
    <location>
        <begin position="1"/>
        <end position="105"/>
    </location>
</feature>
<feature type="region of interest" description="Disordered" evidence="1">
    <location>
        <begin position="324"/>
        <end position="435"/>
    </location>
</feature>
<feature type="compositionally biased region" description="Polar residues" evidence="1">
    <location>
        <begin position="563"/>
        <end position="573"/>
    </location>
</feature>
<evidence type="ECO:0000313" key="3">
    <source>
        <dbReference type="RefSeq" id="XP_022141444.1"/>
    </source>
</evidence>